<dbReference type="Proteomes" id="UP000769157">
    <property type="component" value="Unassembled WGS sequence"/>
</dbReference>
<dbReference type="GeneID" id="70235514"/>
<accession>A0A9P8P7B6</accession>
<dbReference type="InterPro" id="IPR011993">
    <property type="entry name" value="PH-like_dom_sf"/>
</dbReference>
<dbReference type="PANTHER" id="PTHR13335">
    <property type="entry name" value="TARGET OF RAPAMYCIN COMPLEX 2 SUBUNIT MAPKAP1"/>
    <property type="match status" value="1"/>
</dbReference>
<evidence type="ECO:0000313" key="6">
    <source>
        <dbReference type="Proteomes" id="UP000769157"/>
    </source>
</evidence>
<feature type="domain" description="SIN1-type PH" evidence="4">
    <location>
        <begin position="566"/>
        <end position="670"/>
    </location>
</feature>
<comment type="caution">
    <text evidence="5">The sequence shown here is derived from an EMBL/GenBank/DDBJ whole genome shotgun (WGS) entry which is preliminary data.</text>
</comment>
<evidence type="ECO:0000313" key="5">
    <source>
        <dbReference type="EMBL" id="KAH3666370.1"/>
    </source>
</evidence>
<keyword evidence="6" id="KW-1185">Reference proteome</keyword>
<dbReference type="RefSeq" id="XP_046061566.1">
    <property type="nucleotide sequence ID" value="XM_046204535.1"/>
</dbReference>
<feature type="region of interest" description="Disordered" evidence="2">
    <location>
        <begin position="24"/>
        <end position="59"/>
    </location>
</feature>
<dbReference type="GO" id="GO:0038203">
    <property type="term" value="P:TORC2 signaling"/>
    <property type="evidence" value="ECO:0007669"/>
    <property type="project" value="TreeGrafter"/>
</dbReference>
<feature type="domain" description="CRIM" evidence="3">
    <location>
        <begin position="284"/>
        <end position="397"/>
    </location>
</feature>
<dbReference type="GO" id="GO:0005737">
    <property type="term" value="C:cytoplasm"/>
    <property type="evidence" value="ECO:0007669"/>
    <property type="project" value="TreeGrafter"/>
</dbReference>
<dbReference type="GO" id="GO:0005546">
    <property type="term" value="F:phosphatidylinositol-4,5-bisphosphate binding"/>
    <property type="evidence" value="ECO:0007669"/>
    <property type="project" value="TreeGrafter"/>
</dbReference>
<dbReference type="InterPro" id="IPR031567">
    <property type="entry name" value="CRIM_dom"/>
</dbReference>
<protein>
    <submittedName>
        <fullName evidence="5">Uncharacterized protein</fullName>
    </submittedName>
</protein>
<gene>
    <name evidence="5" type="ORF">OGAPHI_003549</name>
</gene>
<dbReference type="Pfam" id="PF16978">
    <property type="entry name" value="CRIM"/>
    <property type="match status" value="1"/>
</dbReference>
<sequence length="681" mass="75288">MAFCHKRSLLLGAIHTSVSSELAFAGKGDSDEPKNIVFGSMDRKPTQRRKGDNHAYSKEFYDPKVSSPFAHSDNDNETQSLLQISQDDKYALGLSLGDTSERSTDDSIASGRNEISSRGAVGDLKLNTVDSAAEFSKVSPAISKNLSDYLSGESAVESIDLIGTSVESGAVLARDPVYSIWETPDLEVSAYGYQSDFGSGSSSFDSGVMVLSDNLSQHSIPRRGRISSSSKVLSSGYRLSTSKLGNDSSIVSSSCISGSSNADNQVQMHFERRQFDMEPRSNLSNLSRLIKEDGGNTDKLPAFTTEDGGSVKCLISVPKLGINISDPLVLHVRLDVTISWVIDVILEQLRKTREQVFGNQLKCELYLSDEDGEIDDDMGPLDKSRTIGSYGADEFVLDLGSEKNKFEQTSQLQLQESELARNTTRDDEVSGSLDTLKFRSSSANVNRHTNISRHIVSKPSNLEGDSYDAVLPSRPRPPVEESSTTKLVLSTTPESVNSFNSVQTKSVDTPNDFVHRDSRVHVTRRKKKFQTFLHLAGLDGGALDSVRGSEKKTVPAGDLEELGLATYHRWTVWRRQQMSVKGRYPKSLAIDGHRIYILPFNEWKGSWYESKTSSFNVDQIVKVKQNARVSHYFKIVVLKHMNEAPKTYHLEAANGNECAAIVKTLNSLMRRYHNGLKSRHQ</sequence>
<dbReference type="EMBL" id="JAEUBE010000262">
    <property type="protein sequence ID" value="KAH3666370.1"/>
    <property type="molecule type" value="Genomic_DNA"/>
</dbReference>
<evidence type="ECO:0000256" key="2">
    <source>
        <dbReference type="SAM" id="MobiDB-lite"/>
    </source>
</evidence>
<organism evidence="5 6">
    <name type="scientific">Ogataea philodendri</name>
    <dbReference type="NCBI Taxonomy" id="1378263"/>
    <lineage>
        <taxon>Eukaryota</taxon>
        <taxon>Fungi</taxon>
        <taxon>Dikarya</taxon>
        <taxon>Ascomycota</taxon>
        <taxon>Saccharomycotina</taxon>
        <taxon>Pichiomycetes</taxon>
        <taxon>Pichiales</taxon>
        <taxon>Pichiaceae</taxon>
        <taxon>Ogataea</taxon>
    </lineage>
</organism>
<reference evidence="5" key="2">
    <citation type="submission" date="2021-01" db="EMBL/GenBank/DDBJ databases">
        <authorList>
            <person name="Schikora-Tamarit M.A."/>
        </authorList>
    </citation>
    <scope>NUCLEOTIDE SEQUENCE</scope>
    <source>
        <strain evidence="5">CBS6075</strain>
    </source>
</reference>
<evidence type="ECO:0000259" key="3">
    <source>
        <dbReference type="Pfam" id="PF16978"/>
    </source>
</evidence>
<dbReference type="GO" id="GO:0005886">
    <property type="term" value="C:plasma membrane"/>
    <property type="evidence" value="ECO:0007669"/>
    <property type="project" value="TreeGrafter"/>
</dbReference>
<name>A0A9P8P7B6_9ASCO</name>
<reference evidence="5" key="1">
    <citation type="journal article" date="2021" name="Open Biol.">
        <title>Shared evolutionary footprints suggest mitochondrial oxidative damage underlies multiple complex I losses in fungi.</title>
        <authorList>
            <person name="Schikora-Tamarit M.A."/>
            <person name="Marcet-Houben M."/>
            <person name="Nosek J."/>
            <person name="Gabaldon T."/>
        </authorList>
    </citation>
    <scope>NUCLEOTIDE SEQUENCE</scope>
    <source>
        <strain evidence="5">CBS6075</strain>
    </source>
</reference>
<comment type="similarity">
    <text evidence="1">Belongs to the SIN1 family.</text>
</comment>
<evidence type="ECO:0000256" key="1">
    <source>
        <dbReference type="ARBA" id="ARBA00009407"/>
    </source>
</evidence>
<dbReference type="InterPro" id="IPR008828">
    <property type="entry name" value="Sin1/Avo1"/>
</dbReference>
<dbReference type="OrthoDB" id="241990at2759"/>
<dbReference type="GO" id="GO:0031932">
    <property type="term" value="C:TORC2 complex"/>
    <property type="evidence" value="ECO:0007669"/>
    <property type="project" value="InterPro"/>
</dbReference>
<dbReference type="Gene3D" id="2.30.29.30">
    <property type="entry name" value="Pleckstrin-homology domain (PH domain)/Phosphotyrosine-binding domain (PTB)"/>
    <property type="match status" value="1"/>
</dbReference>
<dbReference type="AlphaFoldDB" id="A0A9P8P7B6"/>
<feature type="compositionally biased region" description="Basic and acidic residues" evidence="2">
    <location>
        <begin position="41"/>
        <end position="59"/>
    </location>
</feature>
<dbReference type="InterPro" id="IPR031313">
    <property type="entry name" value="Sin1_PH_dom"/>
</dbReference>
<evidence type="ECO:0000259" key="4">
    <source>
        <dbReference type="Pfam" id="PF16979"/>
    </source>
</evidence>
<dbReference type="Pfam" id="PF16979">
    <property type="entry name" value="SIN1_PH"/>
    <property type="match status" value="1"/>
</dbReference>
<dbReference type="PANTHER" id="PTHR13335:SF1">
    <property type="entry name" value="TARGET OF RAPAMYCIN COMPLEX 2 SUBUNIT MAPKAP1"/>
    <property type="match status" value="1"/>
</dbReference>
<proteinExistence type="inferred from homology"/>